<dbReference type="RefSeq" id="XP_018982828.1">
    <property type="nucleotide sequence ID" value="XM_019129952.1"/>
</dbReference>
<keyword evidence="2" id="KW-1185">Reference proteome</keyword>
<organism evidence="1 2">
    <name type="scientific">Babjeviella inositovora NRRL Y-12698</name>
    <dbReference type="NCBI Taxonomy" id="984486"/>
    <lineage>
        <taxon>Eukaryota</taxon>
        <taxon>Fungi</taxon>
        <taxon>Dikarya</taxon>
        <taxon>Ascomycota</taxon>
        <taxon>Saccharomycotina</taxon>
        <taxon>Pichiomycetes</taxon>
        <taxon>Serinales incertae sedis</taxon>
        <taxon>Babjeviella</taxon>
    </lineage>
</organism>
<evidence type="ECO:0000313" key="2">
    <source>
        <dbReference type="Proteomes" id="UP000094336"/>
    </source>
</evidence>
<proteinExistence type="predicted"/>
<accession>A0A1E3QIM5</accession>
<dbReference type="AlphaFoldDB" id="A0A1E3QIM5"/>
<dbReference type="InterPro" id="IPR009072">
    <property type="entry name" value="Histone-fold"/>
</dbReference>
<evidence type="ECO:0000313" key="1">
    <source>
        <dbReference type="EMBL" id="ODQ77500.1"/>
    </source>
</evidence>
<evidence type="ECO:0008006" key="3">
    <source>
        <dbReference type="Google" id="ProtNLM"/>
    </source>
</evidence>
<dbReference type="Gene3D" id="1.10.20.10">
    <property type="entry name" value="Histone, subunit A"/>
    <property type="match status" value="1"/>
</dbReference>
<dbReference type="Proteomes" id="UP000094336">
    <property type="component" value="Unassembled WGS sequence"/>
</dbReference>
<reference evidence="2" key="1">
    <citation type="submission" date="2016-05" db="EMBL/GenBank/DDBJ databases">
        <title>Comparative genomics of biotechnologically important yeasts.</title>
        <authorList>
            <consortium name="DOE Joint Genome Institute"/>
            <person name="Riley R."/>
            <person name="Haridas S."/>
            <person name="Wolfe K.H."/>
            <person name="Lopes M.R."/>
            <person name="Hittinger C.T."/>
            <person name="Goker M."/>
            <person name="Salamov A."/>
            <person name="Wisecaver J."/>
            <person name="Long T.M."/>
            <person name="Aerts A.L."/>
            <person name="Barry K."/>
            <person name="Choi C."/>
            <person name="Clum A."/>
            <person name="Coughlan A.Y."/>
            <person name="Deshpande S."/>
            <person name="Douglass A.P."/>
            <person name="Hanson S.J."/>
            <person name="Klenk H.-P."/>
            <person name="Labutti K."/>
            <person name="Lapidus A."/>
            <person name="Lindquist E."/>
            <person name="Lipzen A."/>
            <person name="Meier-Kolthoff J.P."/>
            <person name="Ohm R.A."/>
            <person name="Otillar R.P."/>
            <person name="Pangilinan J."/>
            <person name="Peng Y."/>
            <person name="Rokas A."/>
            <person name="Rosa C.A."/>
            <person name="Scheuner C."/>
            <person name="Sibirny A.A."/>
            <person name="Slot J.C."/>
            <person name="Stielow J.B."/>
            <person name="Sun H."/>
            <person name="Kurtzman C.P."/>
            <person name="Blackwell M."/>
            <person name="Grigoriev I.V."/>
            <person name="Jeffries T.W."/>
        </authorList>
    </citation>
    <scope>NUCLEOTIDE SEQUENCE [LARGE SCALE GENOMIC DNA]</scope>
    <source>
        <strain evidence="2">NRRL Y-12698</strain>
    </source>
</reference>
<gene>
    <name evidence="1" type="ORF">BABINDRAFT_163509</name>
</gene>
<dbReference type="GeneID" id="30147805"/>
<dbReference type="GO" id="GO:0046982">
    <property type="term" value="F:protein heterodimerization activity"/>
    <property type="evidence" value="ECO:0007669"/>
    <property type="project" value="InterPro"/>
</dbReference>
<dbReference type="EMBL" id="KV454440">
    <property type="protein sequence ID" value="ODQ77500.1"/>
    <property type="molecule type" value="Genomic_DNA"/>
</dbReference>
<dbReference type="CDD" id="cd13732">
    <property type="entry name" value="HFD_CENP-W"/>
    <property type="match status" value="1"/>
</dbReference>
<sequence length="77" mass="8492">MAPSIPKSKLNRVIKSKTSFSITNADSTTTLVYLNYLTYMKELLREASAQAADDGASEVMPIHLKKANLTVSKRFQG</sequence>
<name>A0A1E3QIM5_9ASCO</name>
<protein>
    <recommendedName>
        <fullName evidence="3">Histone H2A/H2B/H3 domain-containing protein</fullName>
    </recommendedName>
</protein>